<dbReference type="Gene3D" id="3.30.1150.10">
    <property type="match status" value="1"/>
</dbReference>
<keyword evidence="9" id="KW-0472">Membrane</keyword>
<dbReference type="InterPro" id="IPR006260">
    <property type="entry name" value="TonB/TolA_C"/>
</dbReference>
<dbReference type="Pfam" id="PF03544">
    <property type="entry name" value="TonB_C"/>
    <property type="match status" value="1"/>
</dbReference>
<proteinExistence type="inferred from homology"/>
<keyword evidence="7" id="KW-0653">Protein transport</keyword>
<sequence>LTNFDFTETPPPPPPPPETHIDDSLPTFVPFDEPPSPVGGLAAIQRHVVYPEIARKAGVEGLVILHLQIDEKGEIRRVRVMKSLGLDAMDEAAITAVKAVKWNPAMQRDMPIMVWYSVPIRFDLTNE</sequence>
<feature type="non-terminal residue" evidence="12">
    <location>
        <position position="1"/>
    </location>
</feature>
<dbReference type="SUPFAM" id="SSF74653">
    <property type="entry name" value="TolA/TonB C-terminal domain"/>
    <property type="match status" value="1"/>
</dbReference>
<evidence type="ECO:0000259" key="11">
    <source>
        <dbReference type="PROSITE" id="PS52015"/>
    </source>
</evidence>
<dbReference type="NCBIfam" id="TIGR01352">
    <property type="entry name" value="tonB_Cterm"/>
    <property type="match status" value="1"/>
</dbReference>
<dbReference type="PANTHER" id="PTHR33446">
    <property type="entry name" value="PROTEIN TONB-RELATED"/>
    <property type="match status" value="1"/>
</dbReference>
<accession>X0VVF5</accession>
<feature type="region of interest" description="Disordered" evidence="10">
    <location>
        <begin position="1"/>
        <end position="24"/>
    </location>
</feature>
<feature type="compositionally biased region" description="Pro residues" evidence="10">
    <location>
        <begin position="9"/>
        <end position="18"/>
    </location>
</feature>
<dbReference type="PANTHER" id="PTHR33446:SF2">
    <property type="entry name" value="PROTEIN TONB"/>
    <property type="match status" value="1"/>
</dbReference>
<evidence type="ECO:0000256" key="4">
    <source>
        <dbReference type="ARBA" id="ARBA00022475"/>
    </source>
</evidence>
<evidence type="ECO:0000313" key="12">
    <source>
        <dbReference type="EMBL" id="GAG22270.1"/>
    </source>
</evidence>
<dbReference type="GO" id="GO:0015031">
    <property type="term" value="P:protein transport"/>
    <property type="evidence" value="ECO:0007669"/>
    <property type="project" value="UniProtKB-KW"/>
</dbReference>
<protein>
    <recommendedName>
        <fullName evidence="11">TonB C-terminal domain-containing protein</fullName>
    </recommendedName>
</protein>
<evidence type="ECO:0000256" key="2">
    <source>
        <dbReference type="ARBA" id="ARBA00006555"/>
    </source>
</evidence>
<evidence type="ECO:0000256" key="6">
    <source>
        <dbReference type="ARBA" id="ARBA00022692"/>
    </source>
</evidence>
<keyword evidence="4" id="KW-1003">Cell membrane</keyword>
<evidence type="ECO:0000256" key="7">
    <source>
        <dbReference type="ARBA" id="ARBA00022927"/>
    </source>
</evidence>
<evidence type="ECO:0000256" key="9">
    <source>
        <dbReference type="ARBA" id="ARBA00023136"/>
    </source>
</evidence>
<dbReference type="InterPro" id="IPR037682">
    <property type="entry name" value="TonB_C"/>
</dbReference>
<evidence type="ECO:0000256" key="1">
    <source>
        <dbReference type="ARBA" id="ARBA00004383"/>
    </source>
</evidence>
<evidence type="ECO:0000256" key="8">
    <source>
        <dbReference type="ARBA" id="ARBA00022989"/>
    </source>
</evidence>
<dbReference type="GO" id="GO:0098797">
    <property type="term" value="C:plasma membrane protein complex"/>
    <property type="evidence" value="ECO:0007669"/>
    <property type="project" value="TreeGrafter"/>
</dbReference>
<gene>
    <name evidence="12" type="ORF">S01H1_47535</name>
</gene>
<name>X0VVF5_9ZZZZ</name>
<reference evidence="12" key="1">
    <citation type="journal article" date="2014" name="Front. Microbiol.">
        <title>High frequency of phylogenetically diverse reductive dehalogenase-homologous genes in deep subseafloor sedimentary metagenomes.</title>
        <authorList>
            <person name="Kawai M."/>
            <person name="Futagami T."/>
            <person name="Toyoda A."/>
            <person name="Takaki Y."/>
            <person name="Nishi S."/>
            <person name="Hori S."/>
            <person name="Arai W."/>
            <person name="Tsubouchi T."/>
            <person name="Morono Y."/>
            <person name="Uchiyama I."/>
            <person name="Ito T."/>
            <person name="Fujiyama A."/>
            <person name="Inagaki F."/>
            <person name="Takami H."/>
        </authorList>
    </citation>
    <scope>NUCLEOTIDE SEQUENCE</scope>
    <source>
        <strain evidence="12">Expedition CK06-06</strain>
    </source>
</reference>
<dbReference type="InterPro" id="IPR051045">
    <property type="entry name" value="TonB-dependent_transducer"/>
</dbReference>
<keyword evidence="6" id="KW-0812">Transmembrane</keyword>
<evidence type="ECO:0000256" key="3">
    <source>
        <dbReference type="ARBA" id="ARBA00022448"/>
    </source>
</evidence>
<keyword evidence="8" id="KW-1133">Transmembrane helix</keyword>
<dbReference type="AlphaFoldDB" id="X0VVF5"/>
<comment type="caution">
    <text evidence="12">The sequence shown here is derived from an EMBL/GenBank/DDBJ whole genome shotgun (WGS) entry which is preliminary data.</text>
</comment>
<dbReference type="GO" id="GO:0055085">
    <property type="term" value="P:transmembrane transport"/>
    <property type="evidence" value="ECO:0007669"/>
    <property type="project" value="InterPro"/>
</dbReference>
<evidence type="ECO:0000256" key="10">
    <source>
        <dbReference type="SAM" id="MobiDB-lite"/>
    </source>
</evidence>
<dbReference type="EMBL" id="BARS01030477">
    <property type="protein sequence ID" value="GAG22270.1"/>
    <property type="molecule type" value="Genomic_DNA"/>
</dbReference>
<keyword evidence="5" id="KW-0997">Cell inner membrane</keyword>
<comment type="similarity">
    <text evidence="2">Belongs to the TonB family.</text>
</comment>
<feature type="domain" description="TonB C-terminal" evidence="11">
    <location>
        <begin position="35"/>
        <end position="127"/>
    </location>
</feature>
<dbReference type="PROSITE" id="PS52015">
    <property type="entry name" value="TONB_CTD"/>
    <property type="match status" value="1"/>
</dbReference>
<evidence type="ECO:0000256" key="5">
    <source>
        <dbReference type="ARBA" id="ARBA00022519"/>
    </source>
</evidence>
<comment type="subcellular location">
    <subcellularLocation>
        <location evidence="1">Cell inner membrane</location>
        <topology evidence="1">Single-pass membrane protein</topology>
        <orientation evidence="1">Periplasmic side</orientation>
    </subcellularLocation>
</comment>
<dbReference type="GO" id="GO:0031992">
    <property type="term" value="F:energy transducer activity"/>
    <property type="evidence" value="ECO:0007669"/>
    <property type="project" value="TreeGrafter"/>
</dbReference>
<keyword evidence="3" id="KW-0813">Transport</keyword>
<organism evidence="12">
    <name type="scientific">marine sediment metagenome</name>
    <dbReference type="NCBI Taxonomy" id="412755"/>
    <lineage>
        <taxon>unclassified sequences</taxon>
        <taxon>metagenomes</taxon>
        <taxon>ecological metagenomes</taxon>
    </lineage>
</organism>